<evidence type="ECO:0000256" key="6">
    <source>
        <dbReference type="SAM" id="Phobius"/>
    </source>
</evidence>
<dbReference type="Gene3D" id="2.60.40.10">
    <property type="entry name" value="Immunoglobulins"/>
    <property type="match status" value="1"/>
</dbReference>
<dbReference type="EMBL" id="MRZV01000973">
    <property type="protein sequence ID" value="PIK41951.1"/>
    <property type="molecule type" value="Genomic_DNA"/>
</dbReference>
<dbReference type="PANTHER" id="PTHR24416:SF611">
    <property type="entry name" value="TYROSINE-PROTEIN KINASE TRANSMEMBRANE RECEPTOR ROR"/>
    <property type="match status" value="1"/>
</dbReference>
<dbReference type="STRING" id="307972.A0A2G8K1R3"/>
<keyword evidence="9" id="KW-0418">Kinase</keyword>
<comment type="caution">
    <text evidence="9">The sequence shown here is derived from an EMBL/GenBank/DDBJ whole genome shotgun (WGS) entry which is preliminary data.</text>
</comment>
<comment type="subcellular location">
    <subcellularLocation>
        <location evidence="1">Membrane</location>
        <topology evidence="1">Single-pass membrane protein</topology>
    </subcellularLocation>
</comment>
<keyword evidence="2 6" id="KW-0812">Transmembrane</keyword>
<evidence type="ECO:0000259" key="7">
    <source>
        <dbReference type="PROSITE" id="PS50011"/>
    </source>
</evidence>
<keyword evidence="3 6" id="KW-1133">Transmembrane helix</keyword>
<evidence type="ECO:0000256" key="1">
    <source>
        <dbReference type="ARBA" id="ARBA00004167"/>
    </source>
</evidence>
<keyword evidence="4 6" id="KW-0472">Membrane</keyword>
<feature type="domain" description="Ig-like" evidence="8">
    <location>
        <begin position="50"/>
        <end position="107"/>
    </location>
</feature>
<dbReference type="PROSITE" id="PS50011">
    <property type="entry name" value="PROTEIN_KINASE_DOM"/>
    <property type="match status" value="1"/>
</dbReference>
<protein>
    <submittedName>
        <fullName evidence="9">Receptor tyrosine kinase</fullName>
    </submittedName>
</protein>
<dbReference type="InterPro" id="IPR000719">
    <property type="entry name" value="Prot_kinase_dom"/>
</dbReference>
<dbReference type="InterPro" id="IPR011009">
    <property type="entry name" value="Kinase-like_dom_sf"/>
</dbReference>
<evidence type="ECO:0000313" key="9">
    <source>
        <dbReference type="EMBL" id="PIK41951.1"/>
    </source>
</evidence>
<dbReference type="SUPFAM" id="SSF56112">
    <property type="entry name" value="Protein kinase-like (PK-like)"/>
    <property type="match status" value="1"/>
</dbReference>
<feature type="domain" description="Ig-like" evidence="8">
    <location>
        <begin position="125"/>
        <end position="221"/>
    </location>
</feature>
<dbReference type="GO" id="GO:0005886">
    <property type="term" value="C:plasma membrane"/>
    <property type="evidence" value="ECO:0007669"/>
    <property type="project" value="TreeGrafter"/>
</dbReference>
<dbReference type="InterPro" id="IPR007110">
    <property type="entry name" value="Ig-like_dom"/>
</dbReference>
<organism evidence="9 10">
    <name type="scientific">Stichopus japonicus</name>
    <name type="common">Sea cucumber</name>
    <dbReference type="NCBI Taxonomy" id="307972"/>
    <lineage>
        <taxon>Eukaryota</taxon>
        <taxon>Metazoa</taxon>
        <taxon>Echinodermata</taxon>
        <taxon>Eleutherozoa</taxon>
        <taxon>Echinozoa</taxon>
        <taxon>Holothuroidea</taxon>
        <taxon>Aspidochirotacea</taxon>
        <taxon>Aspidochirotida</taxon>
        <taxon>Stichopodidae</taxon>
        <taxon>Apostichopus</taxon>
    </lineage>
</organism>
<dbReference type="InterPro" id="IPR013783">
    <property type="entry name" value="Ig-like_fold"/>
</dbReference>
<evidence type="ECO:0000256" key="2">
    <source>
        <dbReference type="ARBA" id="ARBA00022692"/>
    </source>
</evidence>
<dbReference type="GO" id="GO:0004714">
    <property type="term" value="F:transmembrane receptor protein tyrosine kinase activity"/>
    <property type="evidence" value="ECO:0007669"/>
    <property type="project" value="TreeGrafter"/>
</dbReference>
<dbReference type="InterPro" id="IPR050122">
    <property type="entry name" value="RTK"/>
</dbReference>
<dbReference type="PROSITE" id="PS50835">
    <property type="entry name" value="IG_LIKE"/>
    <property type="match status" value="2"/>
</dbReference>
<dbReference type="SUPFAM" id="SSF48726">
    <property type="entry name" value="Immunoglobulin"/>
    <property type="match status" value="1"/>
</dbReference>
<evidence type="ECO:0000259" key="8">
    <source>
        <dbReference type="PROSITE" id="PS50835"/>
    </source>
</evidence>
<dbReference type="AlphaFoldDB" id="A0A2G8K1R3"/>
<proteinExistence type="predicted"/>
<dbReference type="Gene3D" id="1.10.510.10">
    <property type="entry name" value="Transferase(Phosphotransferase) domain 1"/>
    <property type="match status" value="1"/>
</dbReference>
<evidence type="ECO:0000313" key="10">
    <source>
        <dbReference type="Proteomes" id="UP000230750"/>
    </source>
</evidence>
<dbReference type="Pfam" id="PF07714">
    <property type="entry name" value="PK_Tyr_Ser-Thr"/>
    <property type="match status" value="1"/>
</dbReference>
<dbReference type="InterPro" id="IPR036179">
    <property type="entry name" value="Ig-like_dom_sf"/>
</dbReference>
<accession>A0A2G8K1R3</accession>
<evidence type="ECO:0000256" key="3">
    <source>
        <dbReference type="ARBA" id="ARBA00022989"/>
    </source>
</evidence>
<feature type="domain" description="Protein kinase" evidence="7">
    <location>
        <begin position="332"/>
        <end position="594"/>
    </location>
</feature>
<evidence type="ECO:0000256" key="4">
    <source>
        <dbReference type="ARBA" id="ARBA00023136"/>
    </source>
</evidence>
<dbReference type="Proteomes" id="UP000230750">
    <property type="component" value="Unassembled WGS sequence"/>
</dbReference>
<dbReference type="GO" id="GO:0007169">
    <property type="term" value="P:cell surface receptor protein tyrosine kinase signaling pathway"/>
    <property type="evidence" value="ECO:0007669"/>
    <property type="project" value="TreeGrafter"/>
</dbReference>
<keyword evidence="5" id="KW-0325">Glycoprotein</keyword>
<evidence type="ECO:0000256" key="5">
    <source>
        <dbReference type="ARBA" id="ARBA00023180"/>
    </source>
</evidence>
<reference evidence="9 10" key="1">
    <citation type="journal article" date="2017" name="PLoS Biol.">
        <title>The sea cucumber genome provides insights into morphological evolution and visceral regeneration.</title>
        <authorList>
            <person name="Zhang X."/>
            <person name="Sun L."/>
            <person name="Yuan J."/>
            <person name="Sun Y."/>
            <person name="Gao Y."/>
            <person name="Zhang L."/>
            <person name="Li S."/>
            <person name="Dai H."/>
            <person name="Hamel J.F."/>
            <person name="Liu C."/>
            <person name="Yu Y."/>
            <person name="Liu S."/>
            <person name="Lin W."/>
            <person name="Guo K."/>
            <person name="Jin S."/>
            <person name="Xu P."/>
            <person name="Storey K.B."/>
            <person name="Huan P."/>
            <person name="Zhang T."/>
            <person name="Zhou Y."/>
            <person name="Zhang J."/>
            <person name="Lin C."/>
            <person name="Li X."/>
            <person name="Xing L."/>
            <person name="Huo D."/>
            <person name="Sun M."/>
            <person name="Wang L."/>
            <person name="Mercier A."/>
            <person name="Li F."/>
            <person name="Yang H."/>
            <person name="Xiang J."/>
        </authorList>
    </citation>
    <scope>NUCLEOTIDE SEQUENCE [LARGE SCALE GENOMIC DNA]</scope>
    <source>
        <strain evidence="9">Shaxun</strain>
        <tissue evidence="9">Muscle</tissue>
    </source>
</reference>
<dbReference type="PANTHER" id="PTHR24416">
    <property type="entry name" value="TYROSINE-PROTEIN KINASE RECEPTOR"/>
    <property type="match status" value="1"/>
</dbReference>
<dbReference type="OrthoDB" id="4062651at2759"/>
<feature type="transmembrane region" description="Helical" evidence="6">
    <location>
        <begin position="248"/>
        <end position="271"/>
    </location>
</feature>
<dbReference type="GO" id="GO:0043235">
    <property type="term" value="C:receptor complex"/>
    <property type="evidence" value="ECO:0007669"/>
    <property type="project" value="TreeGrafter"/>
</dbReference>
<gene>
    <name evidence="9" type="ORF">BSL78_21186</name>
</gene>
<dbReference type="GO" id="GO:0005524">
    <property type="term" value="F:ATP binding"/>
    <property type="evidence" value="ECO:0007669"/>
    <property type="project" value="InterPro"/>
</dbReference>
<name>A0A2G8K1R3_STIJA</name>
<dbReference type="InterPro" id="IPR001245">
    <property type="entry name" value="Ser-Thr/Tyr_kinase_cat_dom"/>
</dbReference>
<keyword evidence="10" id="KW-1185">Reference proteome</keyword>
<keyword evidence="9" id="KW-0808">Transferase</keyword>
<keyword evidence="9" id="KW-0675">Receptor</keyword>
<sequence length="606" mass="69083">MLNQRITCNGIGGNSQIFVTRSVTFIDEHVSASQHPCQVTHVELYSDVWLDCEEKEVHNRIWKHQNTYLYWGRRQVAGYKTYQMQLLNNYTLKLENVTYENKGNYTCEERNKTLSKYCIIIYGRPNISIRYQGKAVHKLNISTDVNTISFTCLAHNIPSAVNLTWSINQSVTTKGVGELLVIPDPNNVDMFIVLSSFMFHPLNTVNTISCFTESPLQQAITTVTVYEPNKEDLAEANPVDENQSVSTLLTVVITLMTTLLISFVCLTLIIIRRRADRGACCSSLTMYELSIHKDTGKLSKENPNYLDIESVDNYDVIPEISPETEVFQRKNVNFIASLKKGYFFDRWTAVISVPEKADKCVFASTIAEHMLHDKNFHWGNYVKKLLEFGNQSNLLKIEGICLDADRMYVLYEHLPDTSLTNHIETHSPMETRLRYLMDIVNGISSSIVKGCVLNDSMYQFLHPGFSANKVLLSQGKCKLYDFLLSQDAPTKVKLMKRKPGCNLSHLPPESFNETNEYSSASDLWCISLLMWQLFTFGQPPRLTANTSGHPEIPSKPNELSENLYSIVLRVWKTDPRLRPSTATLKEALENMSTYSKEIHVENDIAK</sequence>